<evidence type="ECO:0000313" key="2">
    <source>
        <dbReference type="Proteomes" id="UP000652755"/>
    </source>
</evidence>
<proteinExistence type="predicted"/>
<reference evidence="1 2" key="1">
    <citation type="submission" date="2020-08" db="EMBL/GenBank/DDBJ databases">
        <authorList>
            <person name="Sun Q."/>
            <person name="Inoue M."/>
        </authorList>
    </citation>
    <scope>NUCLEOTIDE SEQUENCE [LARGE SCALE GENOMIC DNA]</scope>
    <source>
        <strain evidence="1 2">CCM 8938</strain>
    </source>
</reference>
<keyword evidence="2" id="KW-1185">Reference proteome</keyword>
<dbReference type="Proteomes" id="UP000652755">
    <property type="component" value="Unassembled WGS sequence"/>
</dbReference>
<accession>A0ABR7KPU1</accession>
<protein>
    <submittedName>
        <fullName evidence="1">Uncharacterized protein</fullName>
    </submittedName>
</protein>
<dbReference type="EMBL" id="JACRYL010000005">
    <property type="protein sequence ID" value="MBC6110106.1"/>
    <property type="molecule type" value="Genomic_DNA"/>
</dbReference>
<organism evidence="1 2">
    <name type="scientific">Pedobacter fastidiosus</name>
    <dbReference type="NCBI Taxonomy" id="2765361"/>
    <lineage>
        <taxon>Bacteria</taxon>
        <taxon>Pseudomonadati</taxon>
        <taxon>Bacteroidota</taxon>
        <taxon>Sphingobacteriia</taxon>
        <taxon>Sphingobacteriales</taxon>
        <taxon>Sphingobacteriaceae</taxon>
        <taxon>Pedobacter</taxon>
    </lineage>
</organism>
<name>A0ABR7KPU1_9SPHI</name>
<sequence length="121" mass="13595">MNLFSRAFLFWVLPLKYKSSKKSIQIACNILVLRHIFPSFRGVSAGRGVYFTIATEKQIYTEKGYYYFLLKMNVGSSSETAAPLFVPIFFKDTVMLRHEASVSSVADASCLSITAYSGLLQ</sequence>
<gene>
    <name evidence="1" type="ORF">H7U22_06700</name>
</gene>
<evidence type="ECO:0000313" key="1">
    <source>
        <dbReference type="EMBL" id="MBC6110106.1"/>
    </source>
</evidence>
<comment type="caution">
    <text evidence="1">The sequence shown here is derived from an EMBL/GenBank/DDBJ whole genome shotgun (WGS) entry which is preliminary data.</text>
</comment>